<comment type="caution">
    <text evidence="2">The sequence shown here is derived from an EMBL/GenBank/DDBJ whole genome shotgun (WGS) entry which is preliminary data.</text>
</comment>
<evidence type="ECO:0000256" key="1">
    <source>
        <dbReference type="SAM" id="MobiDB-lite"/>
    </source>
</evidence>
<sequence length="73" mass="7449">MLIEVDAFAANETADSPFDEAHSAAWDIIDAHPRSGVSDGGAGRAFLGQLGTSRAPSDMVQKSECGGLTSPSA</sequence>
<accession>A0A4V6NLB9</accession>
<keyword evidence="3" id="KW-1185">Reference proteome</keyword>
<reference evidence="2 3" key="1">
    <citation type="submission" date="2019-03" db="EMBL/GenBank/DDBJ databases">
        <title>Genomic Encyclopedia of Type Strains, Phase IV (KMG-IV): sequencing the most valuable type-strain genomes for metagenomic binning, comparative biology and taxonomic classification.</title>
        <authorList>
            <person name="Goeker M."/>
        </authorList>
    </citation>
    <scope>NUCLEOTIDE SEQUENCE [LARGE SCALE GENOMIC DNA]</scope>
    <source>
        <strain evidence="2 3">DSM 18401</strain>
    </source>
</reference>
<name>A0A4V6NLB9_SHIGR</name>
<dbReference type="EMBL" id="SLVX01000005">
    <property type="protein sequence ID" value="TCN46110.1"/>
    <property type="molecule type" value="Genomic_DNA"/>
</dbReference>
<organism evidence="2 3">
    <name type="scientific">Shinella granuli</name>
    <dbReference type="NCBI Taxonomy" id="323621"/>
    <lineage>
        <taxon>Bacteria</taxon>
        <taxon>Pseudomonadati</taxon>
        <taxon>Pseudomonadota</taxon>
        <taxon>Alphaproteobacteria</taxon>
        <taxon>Hyphomicrobiales</taxon>
        <taxon>Rhizobiaceae</taxon>
        <taxon>Shinella</taxon>
    </lineage>
</organism>
<dbReference type="RefSeq" id="WP_133034135.1">
    <property type="nucleotide sequence ID" value="NZ_BAABEI010000002.1"/>
</dbReference>
<evidence type="ECO:0000313" key="2">
    <source>
        <dbReference type="EMBL" id="TCN46110.1"/>
    </source>
</evidence>
<proteinExistence type="predicted"/>
<feature type="region of interest" description="Disordered" evidence="1">
    <location>
        <begin position="53"/>
        <end position="73"/>
    </location>
</feature>
<dbReference type="AlphaFoldDB" id="A0A4V6NLB9"/>
<protein>
    <submittedName>
        <fullName evidence="2">Uncharacterized protein</fullName>
    </submittedName>
</protein>
<dbReference type="Proteomes" id="UP000295351">
    <property type="component" value="Unassembled WGS sequence"/>
</dbReference>
<gene>
    <name evidence="2" type="ORF">EV665_105197</name>
</gene>
<evidence type="ECO:0000313" key="3">
    <source>
        <dbReference type="Proteomes" id="UP000295351"/>
    </source>
</evidence>